<gene>
    <name evidence="2" type="ORF">SAMN05216178_6603</name>
</gene>
<dbReference type="InterPro" id="IPR007791">
    <property type="entry name" value="DjlA_N"/>
</dbReference>
<dbReference type="SUPFAM" id="SSF158682">
    <property type="entry name" value="TerB-like"/>
    <property type="match status" value="1"/>
</dbReference>
<dbReference type="Proteomes" id="UP000198982">
    <property type="component" value="Unassembled WGS sequence"/>
</dbReference>
<feature type="domain" description="Co-chaperone DjlA N-terminal" evidence="1">
    <location>
        <begin position="30"/>
        <end position="147"/>
    </location>
</feature>
<organism evidence="2 3">
    <name type="scientific">Pseudomonas saponiphila</name>
    <dbReference type="NCBI Taxonomy" id="556534"/>
    <lineage>
        <taxon>Bacteria</taxon>
        <taxon>Pseudomonadati</taxon>
        <taxon>Pseudomonadota</taxon>
        <taxon>Gammaproteobacteria</taxon>
        <taxon>Pseudomonadales</taxon>
        <taxon>Pseudomonadaceae</taxon>
        <taxon>Pseudomonas</taxon>
    </lineage>
</organism>
<dbReference type="Pfam" id="PF05099">
    <property type="entry name" value="TerB"/>
    <property type="match status" value="1"/>
</dbReference>
<evidence type="ECO:0000313" key="3">
    <source>
        <dbReference type="Proteomes" id="UP000198982"/>
    </source>
</evidence>
<reference evidence="3" key="1">
    <citation type="submission" date="2016-10" db="EMBL/GenBank/DDBJ databases">
        <authorList>
            <person name="Varghese N."/>
            <person name="Submissions S."/>
        </authorList>
    </citation>
    <scope>NUCLEOTIDE SEQUENCE [LARGE SCALE GENOMIC DNA]</scope>
    <source>
        <strain evidence="3">DSM 9751</strain>
    </source>
</reference>
<proteinExistence type="predicted"/>
<dbReference type="InterPro" id="IPR029024">
    <property type="entry name" value="TerB-like"/>
</dbReference>
<protein>
    <submittedName>
        <fullName evidence="2">Tellurite resistance protein TerB</fullName>
    </submittedName>
</protein>
<name>A0A1H4ZDL9_9PSED</name>
<accession>A0A1H4ZDL9</accession>
<evidence type="ECO:0000259" key="1">
    <source>
        <dbReference type="Pfam" id="PF05099"/>
    </source>
</evidence>
<dbReference type="RefSeq" id="WP_092320642.1">
    <property type="nucleotide sequence ID" value="NZ_FNTJ01000003.1"/>
</dbReference>
<dbReference type="CDD" id="cd07176">
    <property type="entry name" value="terB"/>
    <property type="match status" value="1"/>
</dbReference>
<dbReference type="AlphaFoldDB" id="A0A1H4ZDL9"/>
<keyword evidence="3" id="KW-1185">Reference proteome</keyword>
<dbReference type="Gene3D" id="1.10.3680.10">
    <property type="entry name" value="TerB-like"/>
    <property type="match status" value="1"/>
</dbReference>
<evidence type="ECO:0000313" key="2">
    <source>
        <dbReference type="EMBL" id="SED28239.1"/>
    </source>
</evidence>
<sequence>MLDWLKNNVESARSKLALEVTKFKNRDFMDALVAGCALVSAADGNISAIEKQRMAGFIQNSDELKVFDLKDVITSFNGFCQKFEFDAEIGKAEALRAVGKIRNKPDAARLLVRVCCAIGSSDGQFDESEKTVCRGICVELGLNPADFGL</sequence>
<dbReference type="EMBL" id="FNTJ01000003">
    <property type="protein sequence ID" value="SED28239.1"/>
    <property type="molecule type" value="Genomic_DNA"/>
</dbReference>